<dbReference type="InterPro" id="IPR011964">
    <property type="entry name" value="YVTN_b-propeller_repeat"/>
</dbReference>
<dbReference type="SUPFAM" id="SSF50974">
    <property type="entry name" value="Nitrous oxide reductase, N-terminal domain"/>
    <property type="match status" value="1"/>
</dbReference>
<name>A0ABS9YYP3_9MYCO</name>
<accession>A0ABS9YYP3</accession>
<keyword evidence="3" id="KW-1185">Reference proteome</keyword>
<dbReference type="NCBIfam" id="TIGR02276">
    <property type="entry name" value="beta_rpt_yvtn"/>
    <property type="match status" value="1"/>
</dbReference>
<evidence type="ECO:0000256" key="1">
    <source>
        <dbReference type="SAM" id="MobiDB-lite"/>
    </source>
</evidence>
<organism evidence="2 3">
    <name type="scientific">Candidatus Mycolicibacterium alkanivorans</name>
    <dbReference type="NCBI Taxonomy" id="2954114"/>
    <lineage>
        <taxon>Bacteria</taxon>
        <taxon>Bacillati</taxon>
        <taxon>Actinomycetota</taxon>
        <taxon>Actinomycetes</taxon>
        <taxon>Mycobacteriales</taxon>
        <taxon>Mycobacteriaceae</taxon>
        <taxon>Mycolicibacterium</taxon>
    </lineage>
</organism>
<feature type="compositionally biased region" description="Basic and acidic residues" evidence="1">
    <location>
        <begin position="353"/>
        <end position="365"/>
    </location>
</feature>
<proteinExistence type="predicted"/>
<dbReference type="PANTHER" id="PTHR47197:SF3">
    <property type="entry name" value="DIHYDRO-HEME D1 DEHYDROGENASE"/>
    <property type="match status" value="1"/>
</dbReference>
<dbReference type="InterPro" id="IPR051200">
    <property type="entry name" value="Host-pathogen_enzymatic-act"/>
</dbReference>
<dbReference type="PANTHER" id="PTHR47197">
    <property type="entry name" value="PROTEIN NIRF"/>
    <property type="match status" value="1"/>
</dbReference>
<reference evidence="2" key="1">
    <citation type="journal article" date="2022" name="ISME J.">
        <title>Identification of active gaseous-alkane degraders at natural gas seeps.</title>
        <authorList>
            <person name="Farhan Ul Haque M."/>
            <person name="Hernandez M."/>
            <person name="Crombie A.T."/>
            <person name="Murrell J.C."/>
        </authorList>
    </citation>
    <scope>NUCLEOTIDE SEQUENCE</scope>
    <source>
        <strain evidence="2">ANDR5</strain>
    </source>
</reference>
<dbReference type="PROSITE" id="PS51257">
    <property type="entry name" value="PROKAR_LIPOPROTEIN"/>
    <property type="match status" value="1"/>
</dbReference>
<dbReference type="InterPro" id="IPR011045">
    <property type="entry name" value="N2O_reductase_N"/>
</dbReference>
<protein>
    <submittedName>
        <fullName evidence="2">YncE family protein</fullName>
    </submittedName>
</protein>
<gene>
    <name evidence="2" type="ORF">K9U37_13620</name>
</gene>
<dbReference type="InterPro" id="IPR015943">
    <property type="entry name" value="WD40/YVTN_repeat-like_dom_sf"/>
</dbReference>
<evidence type="ECO:0000313" key="2">
    <source>
        <dbReference type="EMBL" id="MCI4675858.1"/>
    </source>
</evidence>
<feature type="region of interest" description="Disordered" evidence="1">
    <location>
        <begin position="343"/>
        <end position="365"/>
    </location>
</feature>
<sequence>MAKAAVRTLVAFIVLLAVLTGCSGKPQPTLPPRSGSVWVADEGRDSLTVIDAATKTVTITLNGIKSPHNVQVGRGGAVVYAVSSAGVVVAIDPATYRVTATAPTGSQPAHVIEAPNGKVYVTNSGDGTVSVYQAPGLTPAGWITLDGMPHGLRAAAGGSLIVVANTMDGALDLIDPATDTDVGAVAVGSGPAQVAVSTDGRYAYTGISDPPSVVKVDLAQRKVVGSAPVPNAPVQLYLTPDENEVVSADQGRKDAQGHTLSVIDTKAMTTRGTVITGAGPHGVVIDASGNWAWVTNTYDNTVTAVDLSTLSAMAPVPVGTQPSGISFSPLAPASAPANVTTLAIPTPSTAPRKGTEPAPHSDHGH</sequence>
<dbReference type="EMBL" id="JAIVFL010000001">
    <property type="protein sequence ID" value="MCI4675858.1"/>
    <property type="molecule type" value="Genomic_DNA"/>
</dbReference>
<comment type="caution">
    <text evidence="2">The sequence shown here is derived from an EMBL/GenBank/DDBJ whole genome shotgun (WGS) entry which is preliminary data.</text>
</comment>
<dbReference type="Gene3D" id="2.130.10.10">
    <property type="entry name" value="YVTN repeat-like/Quinoprotein amine dehydrogenase"/>
    <property type="match status" value="2"/>
</dbReference>
<dbReference type="Proteomes" id="UP001139068">
    <property type="component" value="Unassembled WGS sequence"/>
</dbReference>
<evidence type="ECO:0000313" key="3">
    <source>
        <dbReference type="Proteomes" id="UP001139068"/>
    </source>
</evidence>